<proteinExistence type="predicted"/>
<name>A0A328Q203_9EURY</name>
<gene>
    <name evidence="2" type="ORF">CA615_04250</name>
</gene>
<accession>A0A328Q203</accession>
<organism evidence="2 3">
    <name type="scientific">Methanosphaera stadtmanae</name>
    <dbReference type="NCBI Taxonomy" id="2317"/>
    <lineage>
        <taxon>Archaea</taxon>
        <taxon>Methanobacteriati</taxon>
        <taxon>Methanobacteriota</taxon>
        <taxon>Methanomada group</taxon>
        <taxon>Methanobacteria</taxon>
        <taxon>Methanobacteriales</taxon>
        <taxon>Methanobacteriaceae</taxon>
        <taxon>Methanosphaera</taxon>
    </lineage>
</organism>
<feature type="transmembrane region" description="Helical" evidence="1">
    <location>
        <begin position="7"/>
        <end position="24"/>
    </location>
</feature>
<dbReference type="GeneID" id="3854727"/>
<evidence type="ECO:0000313" key="3">
    <source>
        <dbReference type="Proteomes" id="UP000248557"/>
    </source>
</evidence>
<evidence type="ECO:0000256" key="1">
    <source>
        <dbReference type="SAM" id="Phobius"/>
    </source>
</evidence>
<reference evidence="2 3" key="1">
    <citation type="submission" date="2017-05" db="EMBL/GenBank/DDBJ databases">
        <title>Host range expansion of the Methanosphaera genus to humans and monogastric animals involves recent and extensive reduction in genome content.</title>
        <authorList>
            <person name="Hoedt E.C."/>
            <person name="Volmer J.G."/>
            <person name="Parks D.H."/>
            <person name="Rosewarne C.P."/>
            <person name="Denman S.E."/>
            <person name="Mcsweeney C.S."/>
            <person name="O Cuiv P."/>
            <person name="Hugenholtz P."/>
            <person name="Tyson G.W."/>
            <person name="Morrison M."/>
        </authorList>
    </citation>
    <scope>NUCLEOTIDE SEQUENCE [LARGE SCALE GENOMIC DNA]</scope>
    <source>
        <strain evidence="2 3">PA5</strain>
    </source>
</reference>
<keyword evidence="1" id="KW-0812">Transmembrane</keyword>
<dbReference type="AlphaFoldDB" id="A0A328Q203"/>
<dbReference type="OMA" id="MHPRELH"/>
<keyword evidence="1" id="KW-1133">Transmembrane helix</keyword>
<dbReference type="RefSeq" id="WP_011406441.1">
    <property type="nucleotide sequence ID" value="NZ_LR698975.1"/>
</dbReference>
<evidence type="ECO:0008006" key="4">
    <source>
        <dbReference type="Google" id="ProtNLM"/>
    </source>
</evidence>
<evidence type="ECO:0000313" key="2">
    <source>
        <dbReference type="EMBL" id="RAP03064.1"/>
    </source>
</evidence>
<keyword evidence="1" id="KW-0472">Membrane</keyword>
<sequence length="225" mass="24932">MKSYKKILIIILVLLIIGFILSTFNGTTTKIASDDVGYVSKTTYLNPASNITIVVITGIHPRETLAIEPEKEACQKIASDLHVNVINYDVKVTKDANDYKNSRHNGEYLVSKYVVPDINKTDANVVIISHSHIEGYGEGFYVATPEMDEASVTLAQKIRDGNIDFNYFPKTGNETYNSTSAVLVSKPLAQSGYPTLVYEIPENITKDDSTNKTYTLMKKIVDILG</sequence>
<dbReference type="Proteomes" id="UP000248557">
    <property type="component" value="Unassembled WGS sequence"/>
</dbReference>
<comment type="caution">
    <text evidence="2">The sequence shown here is derived from an EMBL/GenBank/DDBJ whole genome shotgun (WGS) entry which is preliminary data.</text>
</comment>
<protein>
    <recommendedName>
        <fullName evidence="4">Adhesin</fullName>
    </recommendedName>
</protein>
<dbReference type="EMBL" id="NGJK01000049">
    <property type="protein sequence ID" value="RAP03064.1"/>
    <property type="molecule type" value="Genomic_DNA"/>
</dbReference>